<dbReference type="EMBL" id="JAVREM010000012">
    <property type="protein sequence ID" value="MDT0319287.1"/>
    <property type="molecule type" value="Genomic_DNA"/>
</dbReference>
<protein>
    <recommendedName>
        <fullName evidence="3">Aminoglycoside phosphotransferase domain-containing protein</fullName>
    </recommendedName>
</protein>
<dbReference type="SUPFAM" id="SSF56112">
    <property type="entry name" value="Protein kinase-like (PK-like)"/>
    <property type="match status" value="1"/>
</dbReference>
<accession>A0ABU2LPZ9</accession>
<evidence type="ECO:0008006" key="3">
    <source>
        <dbReference type="Google" id="ProtNLM"/>
    </source>
</evidence>
<sequence>MSQQSPLLLNGLSIDEVLDHAAEQVFEAAVALWPGQQVRLLESVPSVTGYVRLVEVGDRRLYAKASVLDTSLVSVLRGVHGDLRRVREAQRAHGARDDRLPLREAAQLRWLTDLGRPRVCRLVGEHRAVLFTEPVHGPSLAEVLARQPAQTAGLLAAVMEELEPLRRQHPARLGGIGIGERGISGTFVRKFGGAGRTAYLRAIGERLCSPARHRTIGRLLAPAVRDLAGHSWRYRALSVLVYGDLKPEHVLWPDTSGQPVLLDPALRRSSELEDLARLVGRTLLLAGTQLAPHAARRVVDGVDALVAQRMRPMGRPDVDRWLRDLITLWMMDTLNIVSTYLTAPPGLPLPAQATAAIDHAVPLAALVQRVAGELAGGSPSPGTWDRALERVREMARP</sequence>
<organism evidence="1 2">
    <name type="scientific">Streptomyces millisiae</name>
    <dbReference type="NCBI Taxonomy" id="3075542"/>
    <lineage>
        <taxon>Bacteria</taxon>
        <taxon>Bacillati</taxon>
        <taxon>Actinomycetota</taxon>
        <taxon>Actinomycetes</taxon>
        <taxon>Kitasatosporales</taxon>
        <taxon>Streptomycetaceae</taxon>
        <taxon>Streptomyces</taxon>
    </lineage>
</organism>
<reference evidence="2" key="1">
    <citation type="submission" date="2023-07" db="EMBL/GenBank/DDBJ databases">
        <title>30 novel species of actinomycetes from the DSMZ collection.</title>
        <authorList>
            <person name="Nouioui I."/>
        </authorList>
    </citation>
    <scope>NUCLEOTIDE SEQUENCE [LARGE SCALE GENOMIC DNA]</scope>
    <source>
        <strain evidence="2">DSM 44918</strain>
    </source>
</reference>
<comment type="caution">
    <text evidence="1">The sequence shown here is derived from an EMBL/GenBank/DDBJ whole genome shotgun (WGS) entry which is preliminary data.</text>
</comment>
<dbReference type="RefSeq" id="WP_311598497.1">
    <property type="nucleotide sequence ID" value="NZ_JAVREM010000012.1"/>
</dbReference>
<proteinExistence type="predicted"/>
<gene>
    <name evidence="1" type="ORF">RNC47_13160</name>
</gene>
<dbReference type="Proteomes" id="UP001183420">
    <property type="component" value="Unassembled WGS sequence"/>
</dbReference>
<evidence type="ECO:0000313" key="1">
    <source>
        <dbReference type="EMBL" id="MDT0319287.1"/>
    </source>
</evidence>
<dbReference type="InterPro" id="IPR011009">
    <property type="entry name" value="Kinase-like_dom_sf"/>
</dbReference>
<evidence type="ECO:0000313" key="2">
    <source>
        <dbReference type="Proteomes" id="UP001183420"/>
    </source>
</evidence>
<name>A0ABU2LPZ9_9ACTN</name>
<keyword evidence="2" id="KW-1185">Reference proteome</keyword>